<dbReference type="STRING" id="1423780.FD05_GL000443"/>
<dbReference type="GO" id="GO:0097506">
    <property type="term" value="F:deaminated base DNA N-glycosylase activity"/>
    <property type="evidence" value="ECO:0007669"/>
    <property type="project" value="UniProtKB-ARBA"/>
</dbReference>
<dbReference type="InterPro" id="IPR005122">
    <property type="entry name" value="Uracil-DNA_glycosylase-like"/>
</dbReference>
<evidence type="ECO:0000313" key="10">
    <source>
        <dbReference type="Proteomes" id="UP000016361"/>
    </source>
</evidence>
<dbReference type="AlphaFoldDB" id="S4NBY8"/>
<keyword evidence="6" id="KW-0411">Iron-sulfur</keyword>
<keyword evidence="2" id="KW-0479">Metal-binding</keyword>
<dbReference type="SMART" id="SM00987">
    <property type="entry name" value="UreE_C"/>
    <property type="match status" value="1"/>
</dbReference>
<keyword evidence="7" id="KW-0234">DNA repair</keyword>
<accession>S4NBY8</accession>
<name>S4NBY8_9LACO</name>
<gene>
    <name evidence="9" type="ORF">LOT_0797</name>
</gene>
<dbReference type="Proteomes" id="UP000016361">
    <property type="component" value="Unassembled WGS sequence"/>
</dbReference>
<dbReference type="InterPro" id="IPR051536">
    <property type="entry name" value="UDG_Type-4/5"/>
</dbReference>
<dbReference type="GO" id="GO:0046872">
    <property type="term" value="F:metal ion binding"/>
    <property type="evidence" value="ECO:0007669"/>
    <property type="project" value="UniProtKB-KW"/>
</dbReference>
<keyword evidence="1" id="KW-0004">4Fe-4S</keyword>
<comment type="caution">
    <text evidence="9">The sequence shown here is derived from an EMBL/GenBank/DDBJ whole genome shotgun (WGS) entry which is preliminary data.</text>
</comment>
<evidence type="ECO:0000259" key="8">
    <source>
        <dbReference type="SMART" id="SM00986"/>
    </source>
</evidence>
<proteinExistence type="predicted"/>
<dbReference type="GO" id="GO:0006281">
    <property type="term" value="P:DNA repair"/>
    <property type="evidence" value="ECO:0007669"/>
    <property type="project" value="UniProtKB-KW"/>
</dbReference>
<organism evidence="9 10">
    <name type="scientific">Lentilactobacillus otakiensis DSM 19908 = JCM 15040</name>
    <dbReference type="NCBI Taxonomy" id="1423780"/>
    <lineage>
        <taxon>Bacteria</taxon>
        <taxon>Bacillati</taxon>
        <taxon>Bacillota</taxon>
        <taxon>Bacilli</taxon>
        <taxon>Lactobacillales</taxon>
        <taxon>Lactobacillaceae</taxon>
        <taxon>Lentilactobacillus</taxon>
    </lineage>
</organism>
<dbReference type="PATRIC" id="fig|1423780.4.peg.443"/>
<keyword evidence="4" id="KW-0378">Hydrolase</keyword>
<evidence type="ECO:0000256" key="6">
    <source>
        <dbReference type="ARBA" id="ARBA00023014"/>
    </source>
</evidence>
<evidence type="ECO:0000256" key="1">
    <source>
        <dbReference type="ARBA" id="ARBA00022485"/>
    </source>
</evidence>
<dbReference type="CDD" id="cd10030">
    <property type="entry name" value="UDG-F4_TTUDGA_SPO1dp_like"/>
    <property type="match status" value="1"/>
</dbReference>
<dbReference type="EMBL" id="BASH01000002">
    <property type="protein sequence ID" value="GAD16259.1"/>
    <property type="molecule type" value="Genomic_DNA"/>
</dbReference>
<dbReference type="PANTHER" id="PTHR33693:SF1">
    <property type="entry name" value="TYPE-4 URACIL-DNA GLYCOSYLASE"/>
    <property type="match status" value="1"/>
</dbReference>
<dbReference type="InterPro" id="IPR036895">
    <property type="entry name" value="Uracil-DNA_glycosylase-like_sf"/>
</dbReference>
<dbReference type="SMART" id="SM00986">
    <property type="entry name" value="UDG"/>
    <property type="match status" value="1"/>
</dbReference>
<feature type="domain" description="Uracil-DNA glycosylase-like" evidence="8">
    <location>
        <begin position="48"/>
        <end position="218"/>
    </location>
</feature>
<dbReference type="SUPFAM" id="SSF52141">
    <property type="entry name" value="Uracil-DNA glycosylase-like"/>
    <property type="match status" value="1"/>
</dbReference>
<evidence type="ECO:0000256" key="5">
    <source>
        <dbReference type="ARBA" id="ARBA00023004"/>
    </source>
</evidence>
<evidence type="ECO:0000256" key="2">
    <source>
        <dbReference type="ARBA" id="ARBA00022723"/>
    </source>
</evidence>
<sequence>MGFLFYTEDKNKTKEGHTMTLHTILTPEWIHDAKLMAAENPRLEGFVPSEGGENPRILLLGEAPGDQEVKIGRPFMGPSGKELDRWLASLGLTREDIYITGVVNSRPFSIGKSGRKSDRRPNQAEVKKSAPMFDWELAHFPNVLLVPMGNASLQRLLGNKAKIGDLHGQLLESPIQKYNPETNSFEFTQEKYRIFPLYHPSYSKRFKNMKAIVDADSQRLKQLLAKQSNGR</sequence>
<evidence type="ECO:0000256" key="7">
    <source>
        <dbReference type="ARBA" id="ARBA00023204"/>
    </source>
</evidence>
<dbReference type="Gene3D" id="3.40.470.10">
    <property type="entry name" value="Uracil-DNA glycosylase-like domain"/>
    <property type="match status" value="1"/>
</dbReference>
<keyword evidence="5" id="KW-0408">Iron</keyword>
<evidence type="ECO:0000256" key="4">
    <source>
        <dbReference type="ARBA" id="ARBA00022801"/>
    </source>
</evidence>
<evidence type="ECO:0000256" key="3">
    <source>
        <dbReference type="ARBA" id="ARBA00022763"/>
    </source>
</evidence>
<dbReference type="Pfam" id="PF03167">
    <property type="entry name" value="UDG"/>
    <property type="match status" value="1"/>
</dbReference>
<dbReference type="PANTHER" id="PTHR33693">
    <property type="entry name" value="TYPE-5 URACIL-DNA GLYCOSYLASE"/>
    <property type="match status" value="1"/>
</dbReference>
<dbReference type="GO" id="GO:0051539">
    <property type="term" value="F:4 iron, 4 sulfur cluster binding"/>
    <property type="evidence" value="ECO:0007669"/>
    <property type="project" value="UniProtKB-KW"/>
</dbReference>
<evidence type="ECO:0000313" key="9">
    <source>
        <dbReference type="EMBL" id="GAD16259.1"/>
    </source>
</evidence>
<keyword evidence="3" id="KW-0227">DNA damage</keyword>
<reference evidence="10" key="1">
    <citation type="journal article" date="2013" name="Genome Announc.">
        <title>Draft Genome Sequence of D-Branched-Chain Amino Acid Producer Lactobacillus otakiensis JCM 15040T, Isolated from a Traditional Japanese Pickle.</title>
        <authorList>
            <person name="Doi K."/>
            <person name="Mori K."/>
            <person name="Mutaguchi Y."/>
            <person name="Tashiro K."/>
            <person name="Fujino Y."/>
            <person name="Ohmori T."/>
            <person name="Kuhara S."/>
            <person name="Ohshima T."/>
        </authorList>
    </citation>
    <scope>NUCLEOTIDE SEQUENCE [LARGE SCALE GENOMIC DNA]</scope>
    <source>
        <strain evidence="10">JCM 15040</strain>
    </source>
</reference>
<keyword evidence="10" id="KW-1185">Reference proteome</keyword>
<protein>
    <submittedName>
        <fullName evidence="9">Uracil-DNA glycosylase</fullName>
    </submittedName>
</protein>
<dbReference type="eggNOG" id="COG1573">
    <property type="taxonomic scope" value="Bacteria"/>
</dbReference>